<dbReference type="RefSeq" id="WP_262582781.1">
    <property type="nucleotide sequence ID" value="NZ_JAOQJL010000018.1"/>
</dbReference>
<dbReference type="Pfam" id="PF01478">
    <property type="entry name" value="Peptidase_A24"/>
    <property type="match status" value="1"/>
</dbReference>
<feature type="domain" description="Prepilin type IV endopeptidase peptidase" evidence="2">
    <location>
        <begin position="10"/>
        <end position="108"/>
    </location>
</feature>
<evidence type="ECO:0000313" key="4">
    <source>
        <dbReference type="Proteomes" id="UP001652409"/>
    </source>
</evidence>
<keyword evidence="4" id="KW-1185">Reference proteome</keyword>
<accession>A0ABT2TU32</accession>
<feature type="transmembrane region" description="Helical" evidence="1">
    <location>
        <begin position="28"/>
        <end position="44"/>
    </location>
</feature>
<name>A0ABT2TU32_9FIRM</name>
<keyword evidence="1" id="KW-0472">Membrane</keyword>
<protein>
    <submittedName>
        <fullName evidence="3">Prepilin peptidase</fullName>
        <ecNumber evidence="3">3.4.23.43</ecNumber>
    </submittedName>
</protein>
<evidence type="ECO:0000259" key="2">
    <source>
        <dbReference type="Pfam" id="PF01478"/>
    </source>
</evidence>
<dbReference type="EC" id="3.4.23.43" evidence="3"/>
<dbReference type="GO" id="GO:0004190">
    <property type="term" value="F:aspartic-type endopeptidase activity"/>
    <property type="evidence" value="ECO:0007669"/>
    <property type="project" value="UniProtKB-EC"/>
</dbReference>
<dbReference type="Gene3D" id="1.20.120.1220">
    <property type="match status" value="1"/>
</dbReference>
<evidence type="ECO:0000256" key="1">
    <source>
        <dbReference type="SAM" id="Phobius"/>
    </source>
</evidence>
<feature type="transmembrane region" description="Helical" evidence="1">
    <location>
        <begin position="81"/>
        <end position="103"/>
    </location>
</feature>
<keyword evidence="1" id="KW-1133">Transmembrane helix</keyword>
<feature type="transmembrane region" description="Helical" evidence="1">
    <location>
        <begin position="50"/>
        <end position="69"/>
    </location>
</feature>
<dbReference type="Proteomes" id="UP001652409">
    <property type="component" value="Unassembled WGS sequence"/>
</dbReference>
<sequence length="170" mass="18605">MFFYTGIPVMMAAAAVVMDLRTARVDNGWILFCMAAGLAMRILANGIIGVFWYFTGALIPVILLGWLFVFRMLGPGDIKLLSVIGGIIGAGEIVKCILGAMFIGAAISAALLISNGNICQRFLYLWSYICQTARTGKRKPYYQKGMLPLENFHFTVPVFLSVLLYAGGVY</sequence>
<organism evidence="3 4">
    <name type="scientific">Blautia ammoniilytica</name>
    <dbReference type="NCBI Taxonomy" id="2981782"/>
    <lineage>
        <taxon>Bacteria</taxon>
        <taxon>Bacillati</taxon>
        <taxon>Bacillota</taxon>
        <taxon>Clostridia</taxon>
        <taxon>Lachnospirales</taxon>
        <taxon>Lachnospiraceae</taxon>
        <taxon>Blautia</taxon>
    </lineage>
</organism>
<keyword evidence="3" id="KW-0378">Hydrolase</keyword>
<dbReference type="EMBL" id="JAOQJL010000018">
    <property type="protein sequence ID" value="MCU6765739.1"/>
    <property type="molecule type" value="Genomic_DNA"/>
</dbReference>
<gene>
    <name evidence="3" type="ORF">OCV61_10000</name>
</gene>
<comment type="caution">
    <text evidence="3">The sequence shown here is derived from an EMBL/GenBank/DDBJ whole genome shotgun (WGS) entry which is preliminary data.</text>
</comment>
<reference evidence="3 4" key="1">
    <citation type="journal article" date="2021" name="ISME Commun">
        <title>Automated analysis of genomic sequences facilitates high-throughput and comprehensive description of bacteria.</title>
        <authorList>
            <person name="Hitch T.C.A."/>
        </authorList>
    </citation>
    <scope>NUCLEOTIDE SEQUENCE [LARGE SCALE GENOMIC DNA]</scope>
    <source>
        <strain evidence="3 4">Sanger_23</strain>
    </source>
</reference>
<evidence type="ECO:0000313" key="3">
    <source>
        <dbReference type="EMBL" id="MCU6765739.1"/>
    </source>
</evidence>
<proteinExistence type="predicted"/>
<dbReference type="InterPro" id="IPR000045">
    <property type="entry name" value="Prepilin_IV_endopep_pep"/>
</dbReference>
<feature type="transmembrane region" description="Helical" evidence="1">
    <location>
        <begin position="151"/>
        <end position="168"/>
    </location>
</feature>
<keyword evidence="1" id="KW-0812">Transmembrane</keyword>